<dbReference type="SUPFAM" id="SSF56784">
    <property type="entry name" value="HAD-like"/>
    <property type="match status" value="1"/>
</dbReference>
<dbReference type="Pfam" id="PF00702">
    <property type="entry name" value="Hydrolase"/>
    <property type="match status" value="1"/>
</dbReference>
<keyword evidence="4" id="KW-0460">Magnesium</keyword>
<dbReference type="NCBIfam" id="TIGR01509">
    <property type="entry name" value="HAD-SF-IA-v3"/>
    <property type="match status" value="1"/>
</dbReference>
<accession>A0A7Y9T4H6</accession>
<comment type="cofactor">
    <cofactor evidence="1">
        <name>Mg(2+)</name>
        <dbReference type="ChEBI" id="CHEBI:18420"/>
    </cofactor>
</comment>
<name>A0A7Y9T4H6_9BACT</name>
<evidence type="ECO:0000256" key="1">
    <source>
        <dbReference type="ARBA" id="ARBA00001946"/>
    </source>
</evidence>
<dbReference type="EMBL" id="JACCCV010000002">
    <property type="protein sequence ID" value="NYF54013.1"/>
    <property type="molecule type" value="Genomic_DNA"/>
</dbReference>
<keyword evidence="3" id="KW-0479">Metal-binding</keyword>
<gene>
    <name evidence="6" type="ORF">HDF12_004412</name>
</gene>
<evidence type="ECO:0000256" key="4">
    <source>
        <dbReference type="ARBA" id="ARBA00022842"/>
    </source>
</evidence>
<proteinExistence type="inferred from homology"/>
<dbReference type="GO" id="GO:0046872">
    <property type="term" value="F:metal ion binding"/>
    <property type="evidence" value="ECO:0007669"/>
    <property type="project" value="UniProtKB-KW"/>
</dbReference>
<dbReference type="InterPro" id="IPR051600">
    <property type="entry name" value="Beta-PGM-like"/>
</dbReference>
<comment type="caution">
    <text evidence="6">The sequence shown here is derived from an EMBL/GenBank/DDBJ whole genome shotgun (WGS) entry which is preliminary data.</text>
</comment>
<dbReference type="PANTHER" id="PTHR46193">
    <property type="entry name" value="6-PHOSPHOGLUCONATE PHOSPHATASE"/>
    <property type="match status" value="1"/>
</dbReference>
<dbReference type="SFLD" id="SFLDS00003">
    <property type="entry name" value="Haloacid_Dehalogenase"/>
    <property type="match status" value="1"/>
</dbReference>
<dbReference type="Gene3D" id="3.40.50.1000">
    <property type="entry name" value="HAD superfamily/HAD-like"/>
    <property type="match status" value="1"/>
</dbReference>
<evidence type="ECO:0000256" key="5">
    <source>
        <dbReference type="ARBA" id="ARBA00023277"/>
    </source>
</evidence>
<dbReference type="InterPro" id="IPR023198">
    <property type="entry name" value="PGP-like_dom2"/>
</dbReference>
<keyword evidence="5" id="KW-0119">Carbohydrate metabolism</keyword>
<dbReference type="SFLD" id="SFLDG01129">
    <property type="entry name" value="C1.5:_HAD__Beta-PGM__Phosphata"/>
    <property type="match status" value="1"/>
</dbReference>
<dbReference type="InterPro" id="IPR006439">
    <property type="entry name" value="HAD-SF_hydro_IA"/>
</dbReference>
<evidence type="ECO:0000256" key="3">
    <source>
        <dbReference type="ARBA" id="ARBA00022723"/>
    </source>
</evidence>
<comment type="similarity">
    <text evidence="2">Belongs to the HAD-like hydrolase superfamily. CbbY/CbbZ/Gph/YieH family.</text>
</comment>
<reference evidence="6 7" key="1">
    <citation type="submission" date="2020-07" db="EMBL/GenBank/DDBJ databases">
        <title>Genomic Encyclopedia of Type Strains, Phase IV (KMG-V): Genome sequencing to study the core and pangenomes of soil and plant-associated prokaryotes.</title>
        <authorList>
            <person name="Whitman W."/>
        </authorList>
    </citation>
    <scope>NUCLEOTIDE SEQUENCE [LARGE SCALE GENOMIC DNA]</scope>
    <source>
        <strain evidence="6 7">M8UP30</strain>
    </source>
</reference>
<protein>
    <submittedName>
        <fullName evidence="6">HAD superfamily hydrolase (TIGR01509 family)</fullName>
    </submittedName>
</protein>
<dbReference type="Proteomes" id="UP000534186">
    <property type="component" value="Unassembled WGS sequence"/>
</dbReference>
<dbReference type="PANTHER" id="PTHR46193:SF18">
    <property type="entry name" value="HEXITOL PHOSPHATASE B"/>
    <property type="match status" value="1"/>
</dbReference>
<dbReference type="AlphaFoldDB" id="A0A7Y9T4H6"/>
<organism evidence="6 7">
    <name type="scientific">Tunturiibacter lichenicola</name>
    <dbReference type="NCBI Taxonomy" id="2051959"/>
    <lineage>
        <taxon>Bacteria</taxon>
        <taxon>Pseudomonadati</taxon>
        <taxon>Acidobacteriota</taxon>
        <taxon>Terriglobia</taxon>
        <taxon>Terriglobales</taxon>
        <taxon>Acidobacteriaceae</taxon>
        <taxon>Tunturiibacter</taxon>
    </lineage>
</organism>
<dbReference type="Gene3D" id="1.10.150.240">
    <property type="entry name" value="Putative phosphatase, domain 2"/>
    <property type="match status" value="1"/>
</dbReference>
<dbReference type="GO" id="GO:0016787">
    <property type="term" value="F:hydrolase activity"/>
    <property type="evidence" value="ECO:0007669"/>
    <property type="project" value="UniProtKB-KW"/>
</dbReference>
<sequence length="229" mass="25240">MGIYWPSRRTPTNNPKALVLDMGGVLIDSEALHKSTKRQALRSAGIEVDETVFSRYIGRSDRVMITDVAKIHGLSEDGIEAILAEKDRLYALGQRDLRPVRGAIDFVYWAYRKYRLAIATSATAQNRKCALASLGMTSLFEVAIDSSFIVHPKPSPEVFEKAIARMEMAPSDCWIIEDALNGVAAAREVPCFTVALTTSFGESELLRAGADVVVDQFNEIQTLLREACA</sequence>
<evidence type="ECO:0000313" key="7">
    <source>
        <dbReference type="Proteomes" id="UP000534186"/>
    </source>
</evidence>
<dbReference type="InterPro" id="IPR036412">
    <property type="entry name" value="HAD-like_sf"/>
</dbReference>
<evidence type="ECO:0000256" key="2">
    <source>
        <dbReference type="ARBA" id="ARBA00006171"/>
    </source>
</evidence>
<dbReference type="InterPro" id="IPR023214">
    <property type="entry name" value="HAD_sf"/>
</dbReference>
<evidence type="ECO:0000313" key="6">
    <source>
        <dbReference type="EMBL" id="NYF54013.1"/>
    </source>
</evidence>
<keyword evidence="6" id="KW-0378">Hydrolase</keyword>